<dbReference type="AlphaFoldDB" id="A0A1Z4V6K1"/>
<accession>A0A1Z4V6K1</accession>
<dbReference type="EMBL" id="AP018316">
    <property type="protein sequence ID" value="BAZ87137.1"/>
    <property type="molecule type" value="Genomic_DNA"/>
</dbReference>
<organism evidence="2 3">
    <name type="scientific">Dolichospermum compactum NIES-806</name>
    <dbReference type="NCBI Taxonomy" id="1973481"/>
    <lineage>
        <taxon>Bacteria</taxon>
        <taxon>Bacillati</taxon>
        <taxon>Cyanobacteriota</taxon>
        <taxon>Cyanophyceae</taxon>
        <taxon>Nostocales</taxon>
        <taxon>Aphanizomenonaceae</taxon>
        <taxon>Dolichospermum</taxon>
        <taxon>Dolichospermum compactum</taxon>
    </lineage>
</organism>
<dbReference type="PANTHER" id="PTHR34504">
    <property type="entry name" value="ANTITOXIN HICB"/>
    <property type="match status" value="1"/>
</dbReference>
<dbReference type="InterPro" id="IPR035069">
    <property type="entry name" value="TTHA1013/TTHA0281-like"/>
</dbReference>
<sequence length="79" mass="8865">MIEINSTNIIVTMKWRVILEPDPETSEWAIWCPELPGCTSAGVTQEEALNNIREAIELYLQPDTIQLLPGAVIREVMLG</sequence>
<evidence type="ECO:0000313" key="3">
    <source>
        <dbReference type="Proteomes" id="UP000218702"/>
    </source>
</evidence>
<gene>
    <name evidence="2" type="ORF">NIES806_33550</name>
</gene>
<keyword evidence="3" id="KW-1185">Reference proteome</keyword>
<protein>
    <recommendedName>
        <fullName evidence="1">HicB-like antitoxin of toxin-antitoxin system domain-containing protein</fullName>
    </recommendedName>
</protein>
<dbReference type="SUPFAM" id="SSF143100">
    <property type="entry name" value="TTHA1013/TTHA0281-like"/>
    <property type="match status" value="1"/>
</dbReference>
<dbReference type="Pfam" id="PF15919">
    <property type="entry name" value="HicB_lk_antitox"/>
    <property type="match status" value="1"/>
</dbReference>
<evidence type="ECO:0000313" key="2">
    <source>
        <dbReference type="EMBL" id="BAZ87137.1"/>
    </source>
</evidence>
<name>A0A1Z4V6K1_9CYAN</name>
<dbReference type="PANTHER" id="PTHR34504:SF2">
    <property type="entry name" value="UPF0150 PROTEIN SSL0259"/>
    <property type="match status" value="1"/>
</dbReference>
<proteinExistence type="predicted"/>
<dbReference type="Proteomes" id="UP000218702">
    <property type="component" value="Chromosome"/>
</dbReference>
<dbReference type="KEGG" id="dcm:NIES806_33550"/>
<dbReference type="Gene3D" id="3.30.160.250">
    <property type="match status" value="1"/>
</dbReference>
<reference evidence="2 3" key="1">
    <citation type="submission" date="2017-06" db="EMBL/GenBank/DDBJ databases">
        <title>Genome sequencing of cyanobaciteial culture collection at National Institute for Environmental Studies (NIES).</title>
        <authorList>
            <person name="Hirose Y."/>
            <person name="Shimura Y."/>
            <person name="Fujisawa T."/>
            <person name="Nakamura Y."/>
            <person name="Kawachi M."/>
        </authorList>
    </citation>
    <scope>NUCLEOTIDE SEQUENCE [LARGE SCALE GENOMIC DNA]</scope>
    <source>
        <strain evidence="2 3">NIES-806</strain>
    </source>
</reference>
<evidence type="ECO:0000259" key="1">
    <source>
        <dbReference type="Pfam" id="PF15919"/>
    </source>
</evidence>
<feature type="domain" description="HicB-like antitoxin of toxin-antitoxin system" evidence="1">
    <location>
        <begin position="17"/>
        <end position="61"/>
    </location>
</feature>
<dbReference type="InterPro" id="IPR051404">
    <property type="entry name" value="TA_system_antitoxin"/>
</dbReference>
<dbReference type="InterPro" id="IPR031807">
    <property type="entry name" value="HicB-like"/>
</dbReference>